<dbReference type="InterPro" id="IPR027417">
    <property type="entry name" value="P-loop_NTPase"/>
</dbReference>
<dbReference type="AlphaFoldDB" id="A0A7R7ELM4"/>
<organism evidence="1 2">
    <name type="scientific">Anaeromicropila herbilytica</name>
    <dbReference type="NCBI Taxonomy" id="2785025"/>
    <lineage>
        <taxon>Bacteria</taxon>
        <taxon>Bacillati</taxon>
        <taxon>Bacillota</taxon>
        <taxon>Clostridia</taxon>
        <taxon>Lachnospirales</taxon>
        <taxon>Lachnospiraceae</taxon>
        <taxon>Anaeromicropila</taxon>
    </lineage>
</organism>
<evidence type="ECO:0000313" key="2">
    <source>
        <dbReference type="Proteomes" id="UP000595897"/>
    </source>
</evidence>
<evidence type="ECO:0000313" key="1">
    <source>
        <dbReference type="EMBL" id="BCN30845.1"/>
    </source>
</evidence>
<dbReference type="Proteomes" id="UP000595897">
    <property type="component" value="Chromosome"/>
</dbReference>
<dbReference type="EMBL" id="AP024169">
    <property type="protein sequence ID" value="BCN30845.1"/>
    <property type="molecule type" value="Genomic_DNA"/>
</dbReference>
<dbReference type="KEGG" id="ahb:bsdtb5_21400"/>
<protein>
    <submittedName>
        <fullName evidence="1">Uncharacterized protein</fullName>
    </submittedName>
</protein>
<proteinExistence type="predicted"/>
<sequence length="204" mass="23709">MKKTSLIYWIGGSTCAGKTSISNILAAKYGFTVYHCDDYLGKHIDQSDAQKHPNLNKKVSFNDILSMKVKEYLKWNVDVFCEEFEMILEDLDKLDDGKPILVEGINLLPKLIRDQITDDDHAVWLVANEMFYKKHQMNRNEMFERIKECSNPEQALHNYMSDDLAFGKYILNDVKRLDMKVMEVGDESDITKYVDVISSYFNLL</sequence>
<dbReference type="Gene3D" id="3.40.50.300">
    <property type="entry name" value="P-loop containing nucleotide triphosphate hydrolases"/>
    <property type="match status" value="1"/>
</dbReference>
<reference evidence="1 2" key="1">
    <citation type="submission" date="2020-11" db="EMBL/GenBank/DDBJ databases">
        <title>Draft genome sequencing of a Lachnospiraceae strain isolated from anoxic soil subjected to BSD treatment.</title>
        <authorList>
            <person name="Uek A."/>
            <person name="Tonouchi A."/>
        </authorList>
    </citation>
    <scope>NUCLEOTIDE SEQUENCE [LARGE SCALE GENOMIC DNA]</scope>
    <source>
        <strain evidence="1 2">TB5</strain>
    </source>
</reference>
<dbReference type="RefSeq" id="WP_271712005.1">
    <property type="nucleotide sequence ID" value="NZ_AP024169.1"/>
</dbReference>
<name>A0A7R7ELM4_9FIRM</name>
<gene>
    <name evidence="1" type="ORF">bsdtb5_21400</name>
</gene>
<keyword evidence="2" id="KW-1185">Reference proteome</keyword>
<accession>A0A7R7ELM4</accession>
<dbReference type="SUPFAM" id="SSF52540">
    <property type="entry name" value="P-loop containing nucleoside triphosphate hydrolases"/>
    <property type="match status" value="1"/>
</dbReference>